<feature type="non-terminal residue" evidence="1">
    <location>
        <position position="1"/>
    </location>
</feature>
<evidence type="ECO:0000313" key="1">
    <source>
        <dbReference type="EMBL" id="CAF4412147.1"/>
    </source>
</evidence>
<dbReference type="EMBL" id="CAJOAZ010027773">
    <property type="protein sequence ID" value="CAF4412147.1"/>
    <property type="molecule type" value="Genomic_DNA"/>
</dbReference>
<reference evidence="1" key="1">
    <citation type="submission" date="2021-02" db="EMBL/GenBank/DDBJ databases">
        <authorList>
            <person name="Nowell W R."/>
        </authorList>
    </citation>
    <scope>NUCLEOTIDE SEQUENCE</scope>
</reference>
<sequence>MDEIQWKRIMNTESSSIIDTQLIDIVNLLKRRTTFIKFEPNGRTYSRVYYLVLS</sequence>
<name>A0A820PYL6_9BILA</name>
<proteinExistence type="predicted"/>
<gene>
    <name evidence="1" type="ORF">OXD698_LOCUS52104</name>
</gene>
<organism evidence="1 2">
    <name type="scientific">Adineta steineri</name>
    <dbReference type="NCBI Taxonomy" id="433720"/>
    <lineage>
        <taxon>Eukaryota</taxon>
        <taxon>Metazoa</taxon>
        <taxon>Spiralia</taxon>
        <taxon>Gnathifera</taxon>
        <taxon>Rotifera</taxon>
        <taxon>Eurotatoria</taxon>
        <taxon>Bdelloidea</taxon>
        <taxon>Adinetida</taxon>
        <taxon>Adinetidae</taxon>
        <taxon>Adineta</taxon>
    </lineage>
</organism>
<dbReference type="Proteomes" id="UP000663844">
    <property type="component" value="Unassembled WGS sequence"/>
</dbReference>
<comment type="caution">
    <text evidence="1">The sequence shown here is derived from an EMBL/GenBank/DDBJ whole genome shotgun (WGS) entry which is preliminary data.</text>
</comment>
<dbReference type="AlphaFoldDB" id="A0A820PYL6"/>
<evidence type="ECO:0000313" key="2">
    <source>
        <dbReference type="Proteomes" id="UP000663844"/>
    </source>
</evidence>
<protein>
    <submittedName>
        <fullName evidence="1">Uncharacterized protein</fullName>
    </submittedName>
</protein>
<accession>A0A820PYL6</accession>